<sequence length="403" mass="46621">MNLQKFFGEFKNHIEDGEINEIKNLSKTLNDQLGRDAIWLPIMTDEEGNNLLHLAISTGSIDTVRTLVEETKNLLHWSSICPYMENKQGLKPVDSIPLQAEERFKSVIKRNFSPIESSIRFEQFSIIEQCQRYLISQTIKNPEEYKLEDVVNIINDIHGGMCLGLSGLWAQSILSGQPEIYFNMIEKIMNCHDFSKNMEPALQQHFEYTIQLVRSFLLIGKDLDEAREKKYRFNPVLDQSKDMPYQKQEDVVAIWGQQKYLQNEYYLSYYPGPDHFGDFFINFVNPQNDGKLIMIDGLTHSTACYFKENKFYFFDSNKEIKTSDNGISYTAIVDVNLDPDYNLSLGKIVQDALYPKGVEPSWDDITFRVVDKLGSNVGLYPSKQELENRKSSLEIPYSATRNL</sequence>
<dbReference type="EMBL" id="JH413801">
    <property type="protein sequence ID" value="EHL32200.1"/>
    <property type="molecule type" value="Genomic_DNA"/>
</dbReference>
<evidence type="ECO:0000313" key="2">
    <source>
        <dbReference type="Proteomes" id="UP000002770"/>
    </source>
</evidence>
<dbReference type="Proteomes" id="UP000002770">
    <property type="component" value="Unassembled WGS sequence"/>
</dbReference>
<protein>
    <recommendedName>
        <fullName evidence="3">Ankyrin repeat-containing protein</fullName>
    </recommendedName>
</protein>
<accession>G9EK49</accession>
<dbReference type="HOGENOM" id="CLU_682948_0_0_6"/>
<reference evidence="1 2" key="1">
    <citation type="journal article" date="2011" name="BMC Genomics">
        <title>Insight into cross-talk between intra-amoebal pathogens.</title>
        <authorList>
            <person name="Gimenez G."/>
            <person name="Bertelli C."/>
            <person name="Moliner C."/>
            <person name="Robert C."/>
            <person name="Raoult D."/>
            <person name="Fournier P.E."/>
            <person name="Greub G."/>
        </authorList>
    </citation>
    <scope>NUCLEOTIDE SEQUENCE [LARGE SCALE GENOMIC DNA]</scope>
    <source>
        <strain evidence="1 2">LLAP12</strain>
    </source>
</reference>
<dbReference type="InParanoid" id="G9EK49"/>
<dbReference type="AlphaFoldDB" id="G9EK49"/>
<name>G9EK49_9GAMM</name>
<keyword evidence="2" id="KW-1185">Reference proteome</keyword>
<gene>
    <name evidence="1" type="ORF">LDG_5572</name>
</gene>
<proteinExistence type="predicted"/>
<evidence type="ECO:0000313" key="1">
    <source>
        <dbReference type="EMBL" id="EHL32200.1"/>
    </source>
</evidence>
<dbReference type="InterPro" id="IPR036770">
    <property type="entry name" value="Ankyrin_rpt-contain_sf"/>
</dbReference>
<organism evidence="1 2">
    <name type="scientific">Legionella drancourtii LLAP12</name>
    <dbReference type="NCBI Taxonomy" id="658187"/>
    <lineage>
        <taxon>Bacteria</taxon>
        <taxon>Pseudomonadati</taxon>
        <taxon>Pseudomonadota</taxon>
        <taxon>Gammaproteobacteria</taxon>
        <taxon>Legionellales</taxon>
        <taxon>Legionellaceae</taxon>
        <taxon>Legionella</taxon>
    </lineage>
</organism>
<dbReference type="eggNOG" id="ENOG5030UF8">
    <property type="taxonomic scope" value="Bacteria"/>
</dbReference>
<dbReference type="Gene3D" id="1.25.40.20">
    <property type="entry name" value="Ankyrin repeat-containing domain"/>
    <property type="match status" value="1"/>
</dbReference>
<evidence type="ECO:0008006" key="3">
    <source>
        <dbReference type="Google" id="ProtNLM"/>
    </source>
</evidence>